<protein>
    <submittedName>
        <fullName evidence="2">Transporter family-2 protein</fullName>
    </submittedName>
</protein>
<proteinExistence type="predicted"/>
<feature type="transmembrane region" description="Helical" evidence="1">
    <location>
        <begin position="209"/>
        <end position="229"/>
    </location>
</feature>
<evidence type="ECO:0000313" key="2">
    <source>
        <dbReference type="EMBL" id="REF30353.1"/>
    </source>
</evidence>
<feature type="transmembrane region" description="Helical" evidence="1">
    <location>
        <begin position="241"/>
        <end position="261"/>
    </location>
</feature>
<dbReference type="EMBL" id="QTUA01000001">
    <property type="protein sequence ID" value="REF30353.1"/>
    <property type="molecule type" value="Genomic_DNA"/>
</dbReference>
<dbReference type="PANTHER" id="PTHR34821">
    <property type="entry name" value="INNER MEMBRANE PROTEIN YDCZ"/>
    <property type="match status" value="1"/>
</dbReference>
<feature type="transmembrane region" description="Helical" evidence="1">
    <location>
        <begin position="112"/>
        <end position="132"/>
    </location>
</feature>
<feature type="transmembrane region" description="Helical" evidence="1">
    <location>
        <begin position="88"/>
        <end position="106"/>
    </location>
</feature>
<feature type="transmembrane region" description="Helical" evidence="1">
    <location>
        <begin position="144"/>
        <end position="166"/>
    </location>
</feature>
<evidence type="ECO:0000256" key="1">
    <source>
        <dbReference type="SAM" id="Phobius"/>
    </source>
</evidence>
<reference evidence="2 3" key="1">
    <citation type="submission" date="2018-08" db="EMBL/GenBank/DDBJ databases">
        <title>Sequencing the genomes of 1000 actinobacteria strains.</title>
        <authorList>
            <person name="Klenk H.-P."/>
        </authorList>
    </citation>
    <scope>NUCLEOTIDE SEQUENCE [LARGE SCALE GENOMIC DNA]</scope>
    <source>
        <strain evidence="2 3">DSM 22967</strain>
    </source>
</reference>
<dbReference type="GO" id="GO:0005886">
    <property type="term" value="C:plasma membrane"/>
    <property type="evidence" value="ECO:0007669"/>
    <property type="project" value="TreeGrafter"/>
</dbReference>
<accession>A0A3D9UPJ8</accession>
<dbReference type="InterPro" id="IPR006750">
    <property type="entry name" value="YdcZ"/>
</dbReference>
<evidence type="ECO:0000313" key="3">
    <source>
        <dbReference type="Proteomes" id="UP000256253"/>
    </source>
</evidence>
<keyword evidence="3" id="KW-1185">Reference proteome</keyword>
<feature type="transmembrane region" description="Helical" evidence="1">
    <location>
        <begin position="47"/>
        <end position="68"/>
    </location>
</feature>
<keyword evidence="1" id="KW-1133">Transmembrane helix</keyword>
<sequence>MMASMTSTRSTIAARPLALAAVVVSGALLAVQSRMNGAISEHTSQPLIAALWSFASGLVVLCLAVLFVPSVRRGVAGIGRALRERRLAWWQCLGGVVGGTLVAVQAWSVPLIGVTIFSVAVVGGQTLSALAVDRFGLGPVGVQTVTGLRVVAALVAVAGVVVSATGRGGGELHLLPALATFAVGIGLAVQQALNGRVSVANGSPMATTWQNFLVGTITLVVVSIVSVARNGTDDWSIPHDVPLWALPGGLLGIVFIALTAWGVRVTGVLVFGLLSIAGQLLAALVLDLASSRDLVGPQLIVGLAITLLAAVAAGVGPMITARRSRQGRVAGNRSP</sequence>
<comment type="caution">
    <text evidence="2">The sequence shown here is derived from an EMBL/GenBank/DDBJ whole genome shotgun (WGS) entry which is preliminary data.</text>
</comment>
<dbReference type="PANTHER" id="PTHR34821:SF2">
    <property type="entry name" value="INNER MEMBRANE PROTEIN YDCZ"/>
    <property type="match status" value="1"/>
</dbReference>
<dbReference type="AlphaFoldDB" id="A0A3D9UPJ8"/>
<gene>
    <name evidence="2" type="ORF">DFJ65_1359</name>
</gene>
<keyword evidence="1" id="KW-0472">Membrane</keyword>
<feature type="transmembrane region" description="Helical" evidence="1">
    <location>
        <begin position="268"/>
        <end position="286"/>
    </location>
</feature>
<feature type="transmembrane region" description="Helical" evidence="1">
    <location>
        <begin position="172"/>
        <end position="189"/>
    </location>
</feature>
<organism evidence="2 3">
    <name type="scientific">Calidifontibacter indicus</name>
    <dbReference type="NCBI Taxonomy" id="419650"/>
    <lineage>
        <taxon>Bacteria</taxon>
        <taxon>Bacillati</taxon>
        <taxon>Actinomycetota</taxon>
        <taxon>Actinomycetes</taxon>
        <taxon>Micrococcales</taxon>
        <taxon>Dermacoccaceae</taxon>
        <taxon>Calidifontibacter</taxon>
    </lineage>
</organism>
<dbReference type="Pfam" id="PF04657">
    <property type="entry name" value="DMT_YdcZ"/>
    <property type="match status" value="2"/>
</dbReference>
<dbReference type="Proteomes" id="UP000256253">
    <property type="component" value="Unassembled WGS sequence"/>
</dbReference>
<feature type="transmembrane region" description="Helical" evidence="1">
    <location>
        <begin position="298"/>
        <end position="319"/>
    </location>
</feature>
<name>A0A3D9UPJ8_9MICO</name>
<keyword evidence="1" id="KW-0812">Transmembrane</keyword>